<dbReference type="GO" id="GO:0015385">
    <property type="term" value="F:sodium:proton antiporter activity"/>
    <property type="evidence" value="ECO:0007669"/>
    <property type="project" value="InterPro"/>
</dbReference>
<reference evidence="6" key="1">
    <citation type="submission" date="2021-02" db="EMBL/GenBank/DDBJ databases">
        <authorList>
            <person name="Dougan E. K."/>
            <person name="Rhodes N."/>
            <person name="Thang M."/>
            <person name="Chan C."/>
        </authorList>
    </citation>
    <scope>NUCLEOTIDE SEQUENCE</scope>
</reference>
<feature type="transmembrane region" description="Helical" evidence="5">
    <location>
        <begin position="154"/>
        <end position="172"/>
    </location>
</feature>
<accession>A0A812N562</accession>
<evidence type="ECO:0000256" key="2">
    <source>
        <dbReference type="ARBA" id="ARBA00022448"/>
    </source>
</evidence>
<sequence length="407" mass="44918">TCVTILVAFFSFYLSEMEYGSNGIRTTSVAALALTRYVGPVLCSPEALQNFWKVLEFVVSALIFFIAGMITHRASLSANVSLMDCGYCVALFILTMLIRAAVVLGSYPFLRQMGVGLKPREFVFVILGGVRGAISLAFAMSARSAMIAADERPVGDRVVFLVAGLSFLSMVVNTAATKIFVRLAGVESSASSDSKQEYLDYVSARVSKYARQQYKEICSNMRVNAVEALDTLPALQDLKGTQEAYPFGTEAPPALWTRAVSPEGKYWDLMELPVELRDWQLLEEALKSKGALEKMLASLQSVAPTWCTWIHDMHFRWVLQYELDMYVAVVSFLAAHQHAQQSVADLLGDEAGSSAYLTLLLESTRQMGAAQRSVALIAREDIDIFNGSIVSDLILKRVAEFIYQLLE</sequence>
<dbReference type="PANTHER" id="PTHR10110">
    <property type="entry name" value="SODIUM/HYDROGEN EXCHANGER"/>
    <property type="match status" value="1"/>
</dbReference>
<dbReference type="GO" id="GO:0005886">
    <property type="term" value="C:plasma membrane"/>
    <property type="evidence" value="ECO:0007669"/>
    <property type="project" value="UniProtKB-SubCell"/>
</dbReference>
<organism evidence="6 7">
    <name type="scientific">Symbiodinium pilosum</name>
    <name type="common">Dinoflagellate</name>
    <dbReference type="NCBI Taxonomy" id="2952"/>
    <lineage>
        <taxon>Eukaryota</taxon>
        <taxon>Sar</taxon>
        <taxon>Alveolata</taxon>
        <taxon>Dinophyceae</taxon>
        <taxon>Suessiales</taxon>
        <taxon>Symbiodiniaceae</taxon>
        <taxon>Symbiodinium</taxon>
    </lineage>
</organism>
<dbReference type="Proteomes" id="UP000649617">
    <property type="component" value="Unassembled WGS sequence"/>
</dbReference>
<feature type="transmembrane region" description="Helical" evidence="5">
    <location>
        <begin position="86"/>
        <end position="110"/>
    </location>
</feature>
<evidence type="ECO:0000256" key="5">
    <source>
        <dbReference type="SAM" id="Phobius"/>
    </source>
</evidence>
<evidence type="ECO:0000256" key="3">
    <source>
        <dbReference type="ARBA" id="ARBA00022475"/>
    </source>
</evidence>
<keyword evidence="5" id="KW-0812">Transmembrane</keyword>
<dbReference type="GO" id="GO:0015386">
    <property type="term" value="F:potassium:proton antiporter activity"/>
    <property type="evidence" value="ECO:0007669"/>
    <property type="project" value="TreeGrafter"/>
</dbReference>
<evidence type="ECO:0000256" key="4">
    <source>
        <dbReference type="ARBA" id="ARBA00023065"/>
    </source>
</evidence>
<feature type="non-terminal residue" evidence="6">
    <location>
        <position position="407"/>
    </location>
</feature>
<feature type="transmembrane region" description="Helical" evidence="5">
    <location>
        <begin position="122"/>
        <end position="142"/>
    </location>
</feature>
<keyword evidence="5" id="KW-0472">Membrane</keyword>
<dbReference type="AlphaFoldDB" id="A0A812N562"/>
<gene>
    <name evidence="6" type="primary">NHX8</name>
    <name evidence="6" type="ORF">SPIL2461_LOCUS6029</name>
</gene>
<evidence type="ECO:0000313" key="7">
    <source>
        <dbReference type="Proteomes" id="UP000649617"/>
    </source>
</evidence>
<proteinExistence type="predicted"/>
<keyword evidence="7" id="KW-1185">Reference proteome</keyword>
<dbReference type="PANTHER" id="PTHR10110:SF86">
    <property type="entry name" value="SODIUM_HYDROGEN EXCHANGER 7"/>
    <property type="match status" value="1"/>
</dbReference>
<keyword evidence="3" id="KW-1003">Cell membrane</keyword>
<keyword evidence="5" id="KW-1133">Transmembrane helix</keyword>
<name>A0A812N562_SYMPI</name>
<keyword evidence="4" id="KW-0406">Ion transport</keyword>
<evidence type="ECO:0000256" key="1">
    <source>
        <dbReference type="ARBA" id="ARBA00004651"/>
    </source>
</evidence>
<protein>
    <submittedName>
        <fullName evidence="6">NHX8 protein</fullName>
    </submittedName>
</protein>
<feature type="transmembrane region" description="Helical" evidence="5">
    <location>
        <begin position="54"/>
        <end position="74"/>
    </location>
</feature>
<comment type="subcellular location">
    <subcellularLocation>
        <location evidence="1">Cell membrane</location>
        <topology evidence="1">Multi-pass membrane protein</topology>
    </subcellularLocation>
</comment>
<dbReference type="EMBL" id="CAJNIZ010008846">
    <property type="protein sequence ID" value="CAE7272712.1"/>
    <property type="molecule type" value="Genomic_DNA"/>
</dbReference>
<evidence type="ECO:0000313" key="6">
    <source>
        <dbReference type="EMBL" id="CAE7272712.1"/>
    </source>
</evidence>
<dbReference type="GO" id="GO:0098719">
    <property type="term" value="P:sodium ion import across plasma membrane"/>
    <property type="evidence" value="ECO:0007669"/>
    <property type="project" value="TreeGrafter"/>
</dbReference>
<dbReference type="OrthoDB" id="423857at2759"/>
<dbReference type="InterPro" id="IPR018422">
    <property type="entry name" value="Cation/H_exchanger_CPA1"/>
</dbReference>
<keyword evidence="2" id="KW-0813">Transport</keyword>
<dbReference type="GO" id="GO:0051453">
    <property type="term" value="P:regulation of intracellular pH"/>
    <property type="evidence" value="ECO:0007669"/>
    <property type="project" value="TreeGrafter"/>
</dbReference>
<comment type="caution">
    <text evidence="6">The sequence shown here is derived from an EMBL/GenBank/DDBJ whole genome shotgun (WGS) entry which is preliminary data.</text>
</comment>